<evidence type="ECO:0000256" key="5">
    <source>
        <dbReference type="ARBA" id="ARBA00022691"/>
    </source>
</evidence>
<proteinExistence type="inferred from homology"/>
<feature type="binding site" evidence="7 8">
    <location>
        <position position="76"/>
    </location>
    <ligand>
        <name>S-adenosyl-L-methionine</name>
        <dbReference type="ChEBI" id="CHEBI:59789"/>
    </ligand>
</feature>
<evidence type="ECO:0000256" key="1">
    <source>
        <dbReference type="ARBA" id="ARBA00022490"/>
    </source>
</evidence>
<keyword evidence="3 7" id="KW-0489">Methyltransferase</keyword>
<feature type="binding site" evidence="7 8">
    <location>
        <position position="125"/>
    </location>
    <ligand>
        <name>S-adenosyl-L-methionine</name>
        <dbReference type="ChEBI" id="CHEBI:59789"/>
    </ligand>
</feature>
<keyword evidence="6 7" id="KW-0694">RNA-binding</keyword>
<dbReference type="InterPro" id="IPR011530">
    <property type="entry name" value="rRNA_adenine_dimethylase"/>
</dbReference>
<dbReference type="Gene3D" id="1.10.8.100">
    <property type="entry name" value="Ribosomal RNA adenine dimethylase-like, domain 2"/>
    <property type="match status" value="1"/>
</dbReference>
<dbReference type="HAMAP" id="MF_00607">
    <property type="entry name" value="16SrRNA_methyltr_A"/>
    <property type="match status" value="1"/>
</dbReference>
<dbReference type="GO" id="GO:0003723">
    <property type="term" value="F:RNA binding"/>
    <property type="evidence" value="ECO:0007669"/>
    <property type="project" value="UniProtKB-UniRule"/>
</dbReference>
<reference evidence="11" key="1">
    <citation type="submission" date="2017-02" db="EMBL/GenBank/DDBJ databases">
        <authorList>
            <person name="Varghese N."/>
            <person name="Submissions S."/>
        </authorList>
    </citation>
    <scope>NUCLEOTIDE SEQUENCE [LARGE SCALE GENOMIC DNA]</scope>
    <source>
        <strain evidence="11">ATCC 35199</strain>
    </source>
</reference>
<comment type="function">
    <text evidence="7">Specifically dimethylates two adjacent adenosines (A1518 and A1519) in the loop of a conserved hairpin near the 3'-end of 16S rRNA in the 30S particle. May play a critical role in biogenesis of 30S subunits.</text>
</comment>
<comment type="catalytic activity">
    <reaction evidence="7">
        <text>adenosine(1518)/adenosine(1519) in 16S rRNA + 4 S-adenosyl-L-methionine = N(6)-dimethyladenosine(1518)/N(6)-dimethyladenosine(1519) in 16S rRNA + 4 S-adenosyl-L-homocysteine + 4 H(+)</text>
        <dbReference type="Rhea" id="RHEA:19609"/>
        <dbReference type="Rhea" id="RHEA-COMP:10232"/>
        <dbReference type="Rhea" id="RHEA-COMP:10233"/>
        <dbReference type="ChEBI" id="CHEBI:15378"/>
        <dbReference type="ChEBI" id="CHEBI:57856"/>
        <dbReference type="ChEBI" id="CHEBI:59789"/>
        <dbReference type="ChEBI" id="CHEBI:74411"/>
        <dbReference type="ChEBI" id="CHEBI:74493"/>
        <dbReference type="EC" id="2.1.1.182"/>
    </reaction>
</comment>
<keyword evidence="4 7" id="KW-0808">Transferase</keyword>
<dbReference type="Pfam" id="PF00398">
    <property type="entry name" value="RrnaAD"/>
    <property type="match status" value="1"/>
</dbReference>
<dbReference type="GO" id="GO:0052908">
    <property type="term" value="F:16S rRNA (adenine(1518)-N(6)/adenine(1519)-N(6))-dimethyltransferase activity"/>
    <property type="evidence" value="ECO:0007669"/>
    <property type="project" value="UniProtKB-EC"/>
</dbReference>
<evidence type="ECO:0000256" key="3">
    <source>
        <dbReference type="ARBA" id="ARBA00022603"/>
    </source>
</evidence>
<dbReference type="InterPro" id="IPR020596">
    <property type="entry name" value="rRNA_Ade_Mease_Trfase_CS"/>
</dbReference>
<dbReference type="Proteomes" id="UP000243406">
    <property type="component" value="Unassembled WGS sequence"/>
</dbReference>
<sequence length="289" mass="32190">MNNLASHKITKDIVSKYGFRFTKSLGQNFLVDEHVLSQIVDSAEIDSEDTVIEIGPGIGTLTRELSYRAKQVISIEIDKNLIPILSETLADRDNIKIINQDILKTDLHELVNEFSPNRKVKVVANLPYYITTPIIMRFLEEKVPLKTMVIMIQKEVANRINAVPSTKDYGSLSVAVQYYCDTDIVAKAPKGAFIPEPGVDSAVIKLEVKEDKGIELINEDLFFEVVKAAFSKRRKTLLNALSTFGSIGGKQEAKMALEIANIDAQLRGETLDMKQFASLANAYAKVLNK</sequence>
<dbReference type="InterPro" id="IPR029063">
    <property type="entry name" value="SAM-dependent_MTases_sf"/>
</dbReference>
<dbReference type="PANTHER" id="PTHR11727">
    <property type="entry name" value="DIMETHYLADENOSINE TRANSFERASE"/>
    <property type="match status" value="1"/>
</dbReference>
<dbReference type="AlphaFoldDB" id="A0A1T5B462"/>
<keyword evidence="1 7" id="KW-0963">Cytoplasm</keyword>
<evidence type="ECO:0000256" key="6">
    <source>
        <dbReference type="ARBA" id="ARBA00022884"/>
    </source>
</evidence>
<keyword evidence="11" id="KW-1185">Reference proteome</keyword>
<feature type="domain" description="Ribosomal RNA adenine methylase transferase N-terminal" evidence="9">
    <location>
        <begin position="35"/>
        <end position="210"/>
    </location>
</feature>
<dbReference type="InterPro" id="IPR020598">
    <property type="entry name" value="rRNA_Ade_methylase_Trfase_N"/>
</dbReference>
<dbReference type="PROSITE" id="PS51689">
    <property type="entry name" value="SAM_RNA_A_N6_MT"/>
    <property type="match status" value="1"/>
</dbReference>
<dbReference type="PROSITE" id="PS01131">
    <property type="entry name" value="RRNA_A_DIMETH"/>
    <property type="match status" value="1"/>
</dbReference>
<evidence type="ECO:0000313" key="11">
    <source>
        <dbReference type="Proteomes" id="UP000243406"/>
    </source>
</evidence>
<evidence type="ECO:0000256" key="7">
    <source>
        <dbReference type="HAMAP-Rule" id="MF_00607"/>
    </source>
</evidence>
<dbReference type="FunFam" id="3.40.50.150:FF:000023">
    <property type="entry name" value="Ribosomal RNA small subunit methyltransferase A"/>
    <property type="match status" value="1"/>
</dbReference>
<evidence type="ECO:0000256" key="8">
    <source>
        <dbReference type="PROSITE-ProRule" id="PRU01026"/>
    </source>
</evidence>
<protein>
    <recommendedName>
        <fullName evidence="7">Ribosomal RNA small subunit methyltransferase A</fullName>
        <ecNumber evidence="7">2.1.1.182</ecNumber>
    </recommendedName>
    <alternativeName>
        <fullName evidence="7">16S rRNA (adenine(1518)-N(6)/adenine(1519)-N(6))-dimethyltransferase</fullName>
    </alternativeName>
    <alternativeName>
        <fullName evidence="7">16S rRNA dimethyladenosine transferase</fullName>
    </alternativeName>
    <alternativeName>
        <fullName evidence="7">16S rRNA dimethylase</fullName>
    </alternativeName>
    <alternativeName>
        <fullName evidence="7">S-adenosylmethionine-6-N', N'-adenosyl(rRNA) dimethyltransferase</fullName>
    </alternativeName>
</protein>
<keyword evidence="2 7" id="KW-0698">rRNA processing</keyword>
<feature type="binding site" evidence="7 8">
    <location>
        <position position="101"/>
    </location>
    <ligand>
        <name>S-adenosyl-L-methionine</name>
        <dbReference type="ChEBI" id="CHEBI:59789"/>
    </ligand>
</feature>
<dbReference type="SMART" id="SM00650">
    <property type="entry name" value="rADc"/>
    <property type="match status" value="1"/>
</dbReference>
<evidence type="ECO:0000313" key="10">
    <source>
        <dbReference type="EMBL" id="SKB41899.1"/>
    </source>
</evidence>
<feature type="binding site" evidence="7 8">
    <location>
        <position position="28"/>
    </location>
    <ligand>
        <name>S-adenosyl-L-methionine</name>
        <dbReference type="ChEBI" id="CHEBI:59789"/>
    </ligand>
</feature>
<keyword evidence="5 7" id="KW-0949">S-adenosyl-L-methionine</keyword>
<dbReference type="CDD" id="cd02440">
    <property type="entry name" value="AdoMet_MTases"/>
    <property type="match status" value="1"/>
</dbReference>
<dbReference type="EMBL" id="FUYN01000002">
    <property type="protein sequence ID" value="SKB41899.1"/>
    <property type="molecule type" value="Genomic_DNA"/>
</dbReference>
<dbReference type="InterPro" id="IPR023165">
    <property type="entry name" value="rRNA_Ade_diMease-like_C"/>
</dbReference>
<dbReference type="GO" id="GO:0005829">
    <property type="term" value="C:cytosol"/>
    <property type="evidence" value="ECO:0007669"/>
    <property type="project" value="TreeGrafter"/>
</dbReference>
<dbReference type="PANTHER" id="PTHR11727:SF7">
    <property type="entry name" value="DIMETHYLADENOSINE TRANSFERASE-RELATED"/>
    <property type="match status" value="1"/>
</dbReference>
<dbReference type="NCBIfam" id="TIGR00755">
    <property type="entry name" value="ksgA"/>
    <property type="match status" value="1"/>
</dbReference>
<dbReference type="InterPro" id="IPR001737">
    <property type="entry name" value="KsgA/Erm"/>
</dbReference>
<feature type="binding site" evidence="7 8">
    <location>
        <position position="30"/>
    </location>
    <ligand>
        <name>S-adenosyl-L-methionine</name>
        <dbReference type="ChEBI" id="CHEBI:59789"/>
    </ligand>
</feature>
<name>A0A1T5B462_9FIRM</name>
<evidence type="ECO:0000256" key="2">
    <source>
        <dbReference type="ARBA" id="ARBA00022552"/>
    </source>
</evidence>
<comment type="subcellular location">
    <subcellularLocation>
        <location evidence="7">Cytoplasm</location>
    </subcellularLocation>
</comment>
<dbReference type="OrthoDB" id="9814755at2"/>
<feature type="binding site" evidence="7 8">
    <location>
        <position position="55"/>
    </location>
    <ligand>
        <name>S-adenosyl-L-methionine</name>
        <dbReference type="ChEBI" id="CHEBI:59789"/>
    </ligand>
</feature>
<gene>
    <name evidence="7" type="primary">rsmA</name>
    <name evidence="7" type="synonym">ksgA</name>
    <name evidence="10" type="ORF">SAMN02745120_1434</name>
</gene>
<dbReference type="SUPFAM" id="SSF53335">
    <property type="entry name" value="S-adenosyl-L-methionine-dependent methyltransferases"/>
    <property type="match status" value="1"/>
</dbReference>
<dbReference type="Gene3D" id="3.40.50.150">
    <property type="entry name" value="Vaccinia Virus protein VP39"/>
    <property type="match status" value="1"/>
</dbReference>
<dbReference type="EC" id="2.1.1.182" evidence="7"/>
<evidence type="ECO:0000256" key="4">
    <source>
        <dbReference type="ARBA" id="ARBA00022679"/>
    </source>
</evidence>
<dbReference type="RefSeq" id="WP_079589311.1">
    <property type="nucleotide sequence ID" value="NZ_FUYN01000002.1"/>
</dbReference>
<accession>A0A1T5B462</accession>
<comment type="similarity">
    <text evidence="7">Belongs to the class I-like SAM-binding methyltransferase superfamily. rRNA adenine N(6)-methyltransferase family. RsmA subfamily.</text>
</comment>
<evidence type="ECO:0000259" key="9">
    <source>
        <dbReference type="SMART" id="SM00650"/>
    </source>
</evidence>
<organism evidence="10 11">
    <name type="scientific">Acetoanaerobium noterae</name>
    <dbReference type="NCBI Taxonomy" id="745369"/>
    <lineage>
        <taxon>Bacteria</taxon>
        <taxon>Bacillati</taxon>
        <taxon>Bacillota</taxon>
        <taxon>Clostridia</taxon>
        <taxon>Peptostreptococcales</taxon>
        <taxon>Filifactoraceae</taxon>
        <taxon>Acetoanaerobium</taxon>
    </lineage>
</organism>